<accession>A0A1M5D023</accession>
<organism evidence="1 2">
    <name type="scientific">Flavobacterium fontis</name>
    <dbReference type="NCBI Taxonomy" id="1124188"/>
    <lineage>
        <taxon>Bacteria</taxon>
        <taxon>Pseudomonadati</taxon>
        <taxon>Bacteroidota</taxon>
        <taxon>Flavobacteriia</taxon>
        <taxon>Flavobacteriales</taxon>
        <taxon>Flavobacteriaceae</taxon>
        <taxon>Flavobacterium</taxon>
    </lineage>
</organism>
<dbReference type="Proteomes" id="UP000184147">
    <property type="component" value="Unassembled WGS sequence"/>
</dbReference>
<sequence length="37" mass="4098">MILWATIFFVNNKGLDLSKRTAKAMATGKSSKPTQIE</sequence>
<evidence type="ECO:0000313" key="1">
    <source>
        <dbReference type="EMBL" id="SHF60339.1"/>
    </source>
</evidence>
<reference evidence="1 2" key="1">
    <citation type="submission" date="2016-11" db="EMBL/GenBank/DDBJ databases">
        <authorList>
            <person name="Jaros S."/>
            <person name="Januszkiewicz K."/>
            <person name="Wedrychowicz H."/>
        </authorList>
    </citation>
    <scope>NUCLEOTIDE SEQUENCE [LARGE SCALE GENOMIC DNA]</scope>
    <source>
        <strain evidence="1 2">DSM 25660</strain>
    </source>
</reference>
<protein>
    <submittedName>
        <fullName evidence="1">Uncharacterized protein</fullName>
    </submittedName>
</protein>
<proteinExistence type="predicted"/>
<evidence type="ECO:0000313" key="2">
    <source>
        <dbReference type="Proteomes" id="UP000184147"/>
    </source>
</evidence>
<dbReference type="AlphaFoldDB" id="A0A1M5D023"/>
<name>A0A1M5D023_9FLAO</name>
<keyword evidence="2" id="KW-1185">Reference proteome</keyword>
<dbReference type="EMBL" id="FQVQ01000013">
    <property type="protein sequence ID" value="SHF60339.1"/>
    <property type="molecule type" value="Genomic_DNA"/>
</dbReference>
<gene>
    <name evidence="1" type="ORF">SAMN05444377_11371</name>
</gene>